<protein>
    <recommendedName>
        <fullName evidence="3">GxxExxY protein</fullName>
    </recommendedName>
</protein>
<dbReference type="Proteomes" id="UP000005291">
    <property type="component" value="Unassembled WGS sequence"/>
</dbReference>
<dbReference type="InterPro" id="IPR026350">
    <property type="entry name" value="GxxExxY"/>
</dbReference>
<dbReference type="AlphaFoldDB" id="I4HHD6"/>
<gene>
    <name evidence="1" type="ORF">MICAG_1350007</name>
</gene>
<reference evidence="1 2" key="1">
    <citation type="submission" date="2012-04" db="EMBL/GenBank/DDBJ databases">
        <authorList>
            <person name="Genoscope - CEA"/>
        </authorList>
    </citation>
    <scope>NUCLEOTIDE SEQUENCE [LARGE SCALE GENOMIC DNA]</scope>
    <source>
        <strain evidence="1 2">9808</strain>
    </source>
</reference>
<proteinExistence type="predicted"/>
<evidence type="ECO:0000313" key="2">
    <source>
        <dbReference type="Proteomes" id="UP000005291"/>
    </source>
</evidence>
<dbReference type="Pfam" id="PF13366">
    <property type="entry name" value="PDDEXK_3"/>
    <property type="match status" value="1"/>
</dbReference>
<sequence length="132" mass="15223">MSYVSSQYPDSELTGKIIGCAMEVHRILGNGFQEKIYQRALAIEMTYQGISFSQEHEMNIIYKGTHIGTRRVDFFVEGRIMLEIKAVIKLEDIHLAQAINYIEIYRLPIGLLINFGSRSLEFKRVMKPKPKP</sequence>
<accession>I4HHD6</accession>
<dbReference type="EMBL" id="CAIN01000041">
    <property type="protein sequence ID" value="CCI21460.1"/>
    <property type="molecule type" value="Genomic_DNA"/>
</dbReference>
<comment type="caution">
    <text evidence="1">The sequence shown here is derived from an EMBL/GenBank/DDBJ whole genome shotgun (WGS) entry which is preliminary data.</text>
</comment>
<organism evidence="1 2">
    <name type="scientific">Microcystis aeruginosa PCC 9808</name>
    <dbReference type="NCBI Taxonomy" id="1160284"/>
    <lineage>
        <taxon>Bacteria</taxon>
        <taxon>Bacillati</taxon>
        <taxon>Cyanobacteriota</taxon>
        <taxon>Cyanophyceae</taxon>
        <taxon>Oscillatoriophycideae</taxon>
        <taxon>Chroococcales</taxon>
        <taxon>Microcystaceae</taxon>
        <taxon>Microcystis</taxon>
    </lineage>
</organism>
<evidence type="ECO:0008006" key="3">
    <source>
        <dbReference type="Google" id="ProtNLM"/>
    </source>
</evidence>
<dbReference type="RefSeq" id="WP_002792077.1">
    <property type="nucleotide sequence ID" value="NZ_HE973584.1"/>
</dbReference>
<dbReference type="NCBIfam" id="TIGR04256">
    <property type="entry name" value="GxxExxY"/>
    <property type="match status" value="1"/>
</dbReference>
<dbReference type="HOGENOM" id="CLU_134960_1_0_3"/>
<name>I4HHD6_MICAE</name>
<evidence type="ECO:0000313" key="1">
    <source>
        <dbReference type="EMBL" id="CCI21460.1"/>
    </source>
</evidence>